<dbReference type="InterPro" id="IPR017452">
    <property type="entry name" value="GPCR_Rhodpsn_7TM"/>
</dbReference>
<dbReference type="InterPro" id="IPR000670">
    <property type="entry name" value="Urot_II_rcpt"/>
</dbReference>
<dbReference type="PRINTS" id="PR00647">
    <property type="entry name" value="UROTENSIN2R"/>
</dbReference>
<dbReference type="PROSITE" id="PS00237">
    <property type="entry name" value="G_PROTEIN_RECEP_F1_1"/>
    <property type="match status" value="1"/>
</dbReference>
<evidence type="ECO:0000259" key="14">
    <source>
        <dbReference type="PROSITE" id="PS50262"/>
    </source>
</evidence>
<feature type="transmembrane region" description="Helical" evidence="13">
    <location>
        <begin position="264"/>
        <end position="289"/>
    </location>
</feature>
<keyword evidence="3" id="KW-1003">Cell membrane</keyword>
<comment type="similarity">
    <text evidence="12">Belongs to the G-protein coupled receptor 1 family.</text>
</comment>
<feature type="domain" description="G-protein coupled receptors family 1 profile" evidence="14">
    <location>
        <begin position="244"/>
        <end position="498"/>
    </location>
</feature>
<evidence type="ECO:0000256" key="7">
    <source>
        <dbReference type="ARBA" id="ARBA00023136"/>
    </source>
</evidence>
<comment type="function">
    <text evidence="10">High affinity receptor for urotensin-2 and urotensin-2B. The activity of this receptor is mediated by a G-protein that activate a phosphatidylinositol-calcium second messenger system.</text>
</comment>
<evidence type="ECO:0000256" key="12">
    <source>
        <dbReference type="RuleBase" id="RU000688"/>
    </source>
</evidence>
<dbReference type="Pfam" id="PF00001">
    <property type="entry name" value="7tm_1"/>
    <property type="match status" value="1"/>
</dbReference>
<dbReference type="PANTHER" id="PTHR24230">
    <property type="entry name" value="G-PROTEIN COUPLED RECEPTOR"/>
    <property type="match status" value="1"/>
</dbReference>
<evidence type="ECO:0000256" key="1">
    <source>
        <dbReference type="ARBA" id="ARBA00004651"/>
    </source>
</evidence>
<evidence type="ECO:0000256" key="4">
    <source>
        <dbReference type="ARBA" id="ARBA00022692"/>
    </source>
</evidence>
<keyword evidence="15" id="KW-1185">Reference proteome</keyword>
<evidence type="ECO:0000256" key="3">
    <source>
        <dbReference type="ARBA" id="ARBA00022475"/>
    </source>
</evidence>
<accession>A0ABM1KX48</accession>
<dbReference type="CDD" id="cd14999">
    <property type="entry name" value="7tmA_UII-R"/>
    <property type="match status" value="1"/>
</dbReference>
<evidence type="ECO:0000313" key="16">
    <source>
        <dbReference type="RefSeq" id="XP_015278285.1"/>
    </source>
</evidence>
<dbReference type="Proteomes" id="UP000694871">
    <property type="component" value="Unplaced"/>
</dbReference>
<sequence>MAALDTEAEIGRALQGFCCAERQLTIGLPARLPSDFEIEYKPKEKRRRGDMPLRLIVPAAALTARHDDEVRSSPGVKATVVVVCVLACASQADGSDRRATVDMQSSPSQNQHLVLDHTVEHGEELQADKEVGRGVESSVDVKHSSRRKVFVSNQPFGAGLFLLFGQERSRHEDSFGPWEFQHVDPVLGADIMEPGRYTTLPCYPNTTGGHPNDTSEDLGTTGGTVVTSLLGCILAAMCLVGMAGNIYTLVVVNLSMRLTGSMSVYIINLALADLLYLSTIPFVVSTYVLKDWYFGDVGCRVLFSLDLLTMHASIFILLVMSTERYLAVVKPLDTIRRPREYRRMITCSVWLVSFLLALPTMILIDLRTSIQDGVIKRMCYPTWQMEAYKVYLTVLFNTCILAPGVVICYLYVQLARTYWRSQVGLFSPKEVKRCPRQKVLYMIFSIILAYWTCFIPFWLWQLLGVYHHQTSDIAANTVVNFLVTCLAYSNSCINPFLYTLLSKNYKEYIRSRHKNSTSLSKMKPRRSSSKRLVLSGSHQYMETVAVAQVKGANCEDVVSL</sequence>
<evidence type="ECO:0000256" key="2">
    <source>
        <dbReference type="ARBA" id="ARBA00014302"/>
    </source>
</evidence>
<feature type="transmembrane region" description="Helical" evidence="13">
    <location>
        <begin position="301"/>
        <end position="320"/>
    </location>
</feature>
<keyword evidence="5 13" id="KW-1133">Transmembrane helix</keyword>
<keyword evidence="8 12" id="KW-0675">Receptor</keyword>
<protein>
    <recommendedName>
        <fullName evidence="2">Urotensin-2 receptor</fullName>
    </recommendedName>
    <alternativeName>
        <fullName evidence="11">Urotensin II receptor</fullName>
    </alternativeName>
</protein>
<organism evidence="15 16">
    <name type="scientific">Gekko japonicus</name>
    <name type="common">Schlegel's Japanese gecko</name>
    <dbReference type="NCBI Taxonomy" id="146911"/>
    <lineage>
        <taxon>Eukaryota</taxon>
        <taxon>Metazoa</taxon>
        <taxon>Chordata</taxon>
        <taxon>Craniata</taxon>
        <taxon>Vertebrata</taxon>
        <taxon>Euteleostomi</taxon>
        <taxon>Lepidosauria</taxon>
        <taxon>Squamata</taxon>
        <taxon>Bifurcata</taxon>
        <taxon>Gekkota</taxon>
        <taxon>Gekkonidae</taxon>
        <taxon>Gekkoninae</taxon>
        <taxon>Gekko</taxon>
    </lineage>
</organism>
<feature type="transmembrane region" description="Helical" evidence="13">
    <location>
        <begin position="228"/>
        <end position="252"/>
    </location>
</feature>
<dbReference type="PANTHER" id="PTHR24230:SF84">
    <property type="entry name" value="UROTENSIN-2 RECEPTOR"/>
    <property type="match status" value="1"/>
</dbReference>
<evidence type="ECO:0000256" key="10">
    <source>
        <dbReference type="ARBA" id="ARBA00025579"/>
    </source>
</evidence>
<feature type="transmembrane region" description="Helical" evidence="13">
    <location>
        <begin position="390"/>
        <end position="412"/>
    </location>
</feature>
<dbReference type="RefSeq" id="XP_015278285.1">
    <property type="nucleotide sequence ID" value="XM_015422799.1"/>
</dbReference>
<feature type="transmembrane region" description="Helical" evidence="13">
    <location>
        <begin position="341"/>
        <end position="364"/>
    </location>
</feature>
<keyword evidence="7 13" id="KW-0472">Membrane</keyword>
<feature type="transmembrane region" description="Helical" evidence="13">
    <location>
        <begin position="479"/>
        <end position="501"/>
    </location>
</feature>
<dbReference type="Gene3D" id="1.20.1070.10">
    <property type="entry name" value="Rhodopsin 7-helix transmembrane proteins"/>
    <property type="match status" value="1"/>
</dbReference>
<dbReference type="GeneID" id="107120153"/>
<keyword evidence="6 12" id="KW-0297">G-protein coupled receptor</keyword>
<keyword evidence="9 12" id="KW-0807">Transducer</keyword>
<evidence type="ECO:0000313" key="15">
    <source>
        <dbReference type="Proteomes" id="UP000694871"/>
    </source>
</evidence>
<dbReference type="PRINTS" id="PR00237">
    <property type="entry name" value="GPCRRHODOPSN"/>
</dbReference>
<evidence type="ECO:0000256" key="5">
    <source>
        <dbReference type="ARBA" id="ARBA00022989"/>
    </source>
</evidence>
<proteinExistence type="inferred from homology"/>
<evidence type="ECO:0000256" key="8">
    <source>
        <dbReference type="ARBA" id="ARBA00023170"/>
    </source>
</evidence>
<comment type="subcellular location">
    <subcellularLocation>
        <location evidence="1">Cell membrane</location>
        <topology evidence="1">Multi-pass membrane protein</topology>
    </subcellularLocation>
</comment>
<dbReference type="InterPro" id="IPR000276">
    <property type="entry name" value="GPCR_Rhodpsn"/>
</dbReference>
<dbReference type="PROSITE" id="PS50262">
    <property type="entry name" value="G_PROTEIN_RECEP_F1_2"/>
    <property type="match status" value="1"/>
</dbReference>
<evidence type="ECO:0000256" key="11">
    <source>
        <dbReference type="ARBA" id="ARBA00032764"/>
    </source>
</evidence>
<reference evidence="16" key="1">
    <citation type="submission" date="2025-08" db="UniProtKB">
        <authorList>
            <consortium name="RefSeq"/>
        </authorList>
    </citation>
    <scope>IDENTIFICATION</scope>
</reference>
<evidence type="ECO:0000256" key="13">
    <source>
        <dbReference type="SAM" id="Phobius"/>
    </source>
</evidence>
<evidence type="ECO:0000256" key="9">
    <source>
        <dbReference type="ARBA" id="ARBA00023224"/>
    </source>
</evidence>
<gene>
    <name evidence="16" type="primary">LOC107120153</name>
</gene>
<evidence type="ECO:0000256" key="6">
    <source>
        <dbReference type="ARBA" id="ARBA00023040"/>
    </source>
</evidence>
<feature type="transmembrane region" description="Helical" evidence="13">
    <location>
        <begin position="439"/>
        <end position="459"/>
    </location>
</feature>
<keyword evidence="4 12" id="KW-0812">Transmembrane</keyword>
<name>A0ABM1KX48_GEKJA</name>
<dbReference type="SUPFAM" id="SSF81321">
    <property type="entry name" value="Family A G protein-coupled receptor-like"/>
    <property type="match status" value="1"/>
</dbReference>